<dbReference type="PANTHER" id="PTHR11659:SF2">
    <property type="entry name" value="GLUTAMYL-TRNA(GLN) AMIDOTRANSFERASE SUBUNIT E"/>
    <property type="match status" value="1"/>
</dbReference>
<reference evidence="6" key="1">
    <citation type="journal article" date="2014" name="Front. Microbiol.">
        <title>High frequency of phylogenetically diverse reductive dehalogenase-homologous genes in deep subseafloor sedimentary metagenomes.</title>
        <authorList>
            <person name="Kawai M."/>
            <person name="Futagami T."/>
            <person name="Toyoda A."/>
            <person name="Takaki Y."/>
            <person name="Nishi S."/>
            <person name="Hori S."/>
            <person name="Arai W."/>
            <person name="Tsubouchi T."/>
            <person name="Morono Y."/>
            <person name="Uchiyama I."/>
            <person name="Ito T."/>
            <person name="Fujiyama A."/>
            <person name="Inagaki F."/>
            <person name="Takami H."/>
        </authorList>
    </citation>
    <scope>NUCLEOTIDE SEQUENCE</scope>
    <source>
        <strain evidence="6">Expedition CK06-06</strain>
    </source>
</reference>
<dbReference type="SMART" id="SM00845">
    <property type="entry name" value="GatB_Yqey"/>
    <property type="match status" value="1"/>
</dbReference>
<dbReference type="GO" id="GO:0005524">
    <property type="term" value="F:ATP binding"/>
    <property type="evidence" value="ECO:0007669"/>
    <property type="project" value="UniProtKB-KW"/>
</dbReference>
<dbReference type="Gene3D" id="1.10.150.380">
    <property type="entry name" value="GatB domain, N-terminal subdomain"/>
    <property type="match status" value="1"/>
</dbReference>
<dbReference type="EMBL" id="BARS01026418">
    <property type="protein sequence ID" value="GAG00732.1"/>
    <property type="molecule type" value="Genomic_DNA"/>
</dbReference>
<dbReference type="GO" id="GO:0070681">
    <property type="term" value="P:glutaminyl-tRNAGln biosynthesis via transamidation"/>
    <property type="evidence" value="ECO:0007669"/>
    <property type="project" value="TreeGrafter"/>
</dbReference>
<proteinExistence type="predicted"/>
<dbReference type="GO" id="GO:0050567">
    <property type="term" value="F:glutaminyl-tRNA synthase (glutamine-hydrolyzing) activity"/>
    <property type="evidence" value="ECO:0007669"/>
    <property type="project" value="TreeGrafter"/>
</dbReference>
<evidence type="ECO:0000256" key="3">
    <source>
        <dbReference type="ARBA" id="ARBA00022840"/>
    </source>
</evidence>
<dbReference type="AlphaFoldDB" id="X0UN56"/>
<comment type="caution">
    <text evidence="6">The sequence shown here is derived from an EMBL/GenBank/DDBJ whole genome shotgun (WGS) entry which is preliminary data.</text>
</comment>
<dbReference type="InterPro" id="IPR003789">
    <property type="entry name" value="Asn/Gln_tRNA_amidoTrase-B-like"/>
</dbReference>
<evidence type="ECO:0000256" key="2">
    <source>
        <dbReference type="ARBA" id="ARBA00022741"/>
    </source>
</evidence>
<feature type="non-terminal residue" evidence="6">
    <location>
        <position position="1"/>
    </location>
</feature>
<dbReference type="Pfam" id="PF02637">
    <property type="entry name" value="GatB_Yqey"/>
    <property type="match status" value="1"/>
</dbReference>
<dbReference type="PANTHER" id="PTHR11659">
    <property type="entry name" value="GLUTAMYL-TRNA GLN AMIDOTRANSFERASE SUBUNIT B MITOCHONDRIAL AND PROKARYOTIC PET112-RELATED"/>
    <property type="match status" value="1"/>
</dbReference>
<keyword evidence="4" id="KW-0648">Protein biosynthesis</keyword>
<accession>X0UN56</accession>
<dbReference type="InterPro" id="IPR017959">
    <property type="entry name" value="Asn/Gln-tRNA_amidoTrfase_suB/E"/>
</dbReference>
<keyword evidence="1" id="KW-0436">Ligase</keyword>
<protein>
    <recommendedName>
        <fullName evidence="5">Asn/Gln amidotransferase domain-containing protein</fullName>
    </recommendedName>
</protein>
<dbReference type="GO" id="GO:0006412">
    <property type="term" value="P:translation"/>
    <property type="evidence" value="ECO:0007669"/>
    <property type="project" value="UniProtKB-KW"/>
</dbReference>
<feature type="domain" description="Asn/Gln amidotransferase" evidence="5">
    <location>
        <begin position="54"/>
        <end position="196"/>
    </location>
</feature>
<evidence type="ECO:0000256" key="4">
    <source>
        <dbReference type="ARBA" id="ARBA00022917"/>
    </source>
</evidence>
<evidence type="ECO:0000259" key="5">
    <source>
        <dbReference type="SMART" id="SM00845"/>
    </source>
</evidence>
<dbReference type="InterPro" id="IPR018027">
    <property type="entry name" value="Asn/Gln_amidotransferase"/>
</dbReference>
<name>X0UN56_9ZZZZ</name>
<dbReference type="SUPFAM" id="SSF89095">
    <property type="entry name" value="GatB/YqeY motif"/>
    <property type="match status" value="1"/>
</dbReference>
<evidence type="ECO:0000256" key="1">
    <source>
        <dbReference type="ARBA" id="ARBA00022598"/>
    </source>
</evidence>
<dbReference type="InterPro" id="IPR042114">
    <property type="entry name" value="GatB_C_1"/>
</dbReference>
<gene>
    <name evidence="6" type="ORF">S01H1_41636</name>
</gene>
<keyword evidence="3" id="KW-0067">ATP-binding</keyword>
<evidence type="ECO:0000313" key="6">
    <source>
        <dbReference type="EMBL" id="GAG00732.1"/>
    </source>
</evidence>
<organism evidence="6">
    <name type="scientific">marine sediment metagenome</name>
    <dbReference type="NCBI Taxonomy" id="412755"/>
    <lineage>
        <taxon>unclassified sequences</taxon>
        <taxon>metagenomes</taxon>
        <taxon>ecological metagenomes</taxon>
    </lineage>
</organism>
<sequence length="202" mass="22645">PETDVRPVQITDSHLRKIKKNMPESIENREKRFIKEYGLSSDLSYQITRSINLGLFEQIVKETGVSPTLVAATLENTVVSLHRDQIPTEKLRDDHFHGLFHFLSQNEISSEAIPEVLTYLANNPESDTETAVEASGLGMASSDEVEKIIKKLVTDRKAFILKQGERSIGALMGDAMKELRGKADGKTVNELLRKEIQILLNS</sequence>
<dbReference type="InterPro" id="IPR023168">
    <property type="entry name" value="GatB_Yqey_C_2"/>
</dbReference>
<dbReference type="Gene3D" id="1.10.10.410">
    <property type="match status" value="1"/>
</dbReference>
<keyword evidence="2" id="KW-0547">Nucleotide-binding</keyword>